<dbReference type="AlphaFoldDB" id="A0A9D4RNT4"/>
<accession>A0A9D4RNT4</accession>
<sequence>MLSPTTRATARRTARAGGHVGTTCTSSGTLLRETYPGRAWWVSQSTQYGTGVRTRNGPGSLRYMCSLGPQNSLIRPCKY</sequence>
<proteinExistence type="predicted"/>
<organism evidence="2 3">
    <name type="scientific">Dreissena polymorpha</name>
    <name type="common">Zebra mussel</name>
    <name type="synonym">Mytilus polymorpha</name>
    <dbReference type="NCBI Taxonomy" id="45954"/>
    <lineage>
        <taxon>Eukaryota</taxon>
        <taxon>Metazoa</taxon>
        <taxon>Spiralia</taxon>
        <taxon>Lophotrochozoa</taxon>
        <taxon>Mollusca</taxon>
        <taxon>Bivalvia</taxon>
        <taxon>Autobranchia</taxon>
        <taxon>Heteroconchia</taxon>
        <taxon>Euheterodonta</taxon>
        <taxon>Imparidentia</taxon>
        <taxon>Neoheterodontei</taxon>
        <taxon>Myida</taxon>
        <taxon>Dreissenoidea</taxon>
        <taxon>Dreissenidae</taxon>
        <taxon>Dreissena</taxon>
    </lineage>
</organism>
<protein>
    <submittedName>
        <fullName evidence="2">Uncharacterized protein</fullName>
    </submittedName>
</protein>
<comment type="caution">
    <text evidence="2">The sequence shown here is derived from an EMBL/GenBank/DDBJ whole genome shotgun (WGS) entry which is preliminary data.</text>
</comment>
<keyword evidence="3" id="KW-1185">Reference proteome</keyword>
<evidence type="ECO:0000313" key="2">
    <source>
        <dbReference type="EMBL" id="KAH3873883.1"/>
    </source>
</evidence>
<reference evidence="2" key="2">
    <citation type="submission" date="2020-11" db="EMBL/GenBank/DDBJ databases">
        <authorList>
            <person name="McCartney M.A."/>
            <person name="Auch B."/>
            <person name="Kono T."/>
            <person name="Mallez S."/>
            <person name="Becker A."/>
            <person name="Gohl D.M."/>
            <person name="Silverstein K.A.T."/>
            <person name="Koren S."/>
            <person name="Bechman K.B."/>
            <person name="Herman A."/>
            <person name="Abrahante J.E."/>
            <person name="Garbe J."/>
        </authorList>
    </citation>
    <scope>NUCLEOTIDE SEQUENCE</scope>
    <source>
        <strain evidence="2">Duluth1</strain>
        <tissue evidence="2">Whole animal</tissue>
    </source>
</reference>
<evidence type="ECO:0000313" key="3">
    <source>
        <dbReference type="Proteomes" id="UP000828390"/>
    </source>
</evidence>
<gene>
    <name evidence="2" type="ORF">DPMN_037123</name>
</gene>
<feature type="region of interest" description="Disordered" evidence="1">
    <location>
        <begin position="1"/>
        <end position="25"/>
    </location>
</feature>
<reference evidence="2" key="1">
    <citation type="journal article" date="2019" name="bioRxiv">
        <title>The Genome of the Zebra Mussel, Dreissena polymorpha: A Resource for Invasive Species Research.</title>
        <authorList>
            <person name="McCartney M.A."/>
            <person name="Auch B."/>
            <person name="Kono T."/>
            <person name="Mallez S."/>
            <person name="Zhang Y."/>
            <person name="Obille A."/>
            <person name="Becker A."/>
            <person name="Abrahante J.E."/>
            <person name="Garbe J."/>
            <person name="Badalamenti J.P."/>
            <person name="Herman A."/>
            <person name="Mangelson H."/>
            <person name="Liachko I."/>
            <person name="Sullivan S."/>
            <person name="Sone E.D."/>
            <person name="Koren S."/>
            <person name="Silverstein K.A.T."/>
            <person name="Beckman K.B."/>
            <person name="Gohl D.M."/>
        </authorList>
    </citation>
    <scope>NUCLEOTIDE SEQUENCE</scope>
    <source>
        <strain evidence="2">Duluth1</strain>
        <tissue evidence="2">Whole animal</tissue>
    </source>
</reference>
<evidence type="ECO:0000256" key="1">
    <source>
        <dbReference type="SAM" id="MobiDB-lite"/>
    </source>
</evidence>
<name>A0A9D4RNT4_DREPO</name>
<dbReference type="EMBL" id="JAIWYP010000002">
    <property type="protein sequence ID" value="KAH3873883.1"/>
    <property type="molecule type" value="Genomic_DNA"/>
</dbReference>
<dbReference type="Proteomes" id="UP000828390">
    <property type="component" value="Unassembled WGS sequence"/>
</dbReference>